<sequence length="84" mass="9023">MAMEELLYHETLGIAQSTDHHNSGPAAARIIPVAFPISRKKFGHVLAGPAPAGMSIDNCLYYTFAGFQLNHYHSHNTAGTTAAN</sequence>
<gene>
    <name evidence="1" type="ORF">I306_01474</name>
</gene>
<dbReference type="EMBL" id="KN848600">
    <property type="protein sequence ID" value="KIR81441.1"/>
    <property type="molecule type" value="Genomic_DNA"/>
</dbReference>
<organism evidence="1 2">
    <name type="scientific">Cryptococcus gattii EJB2</name>
    <dbReference type="NCBI Taxonomy" id="1296103"/>
    <lineage>
        <taxon>Eukaryota</taxon>
        <taxon>Fungi</taxon>
        <taxon>Dikarya</taxon>
        <taxon>Basidiomycota</taxon>
        <taxon>Agaricomycotina</taxon>
        <taxon>Tremellomycetes</taxon>
        <taxon>Tremellales</taxon>
        <taxon>Cryptococcaceae</taxon>
        <taxon>Cryptococcus</taxon>
        <taxon>Cryptococcus gattii species complex</taxon>
    </lineage>
</organism>
<proteinExistence type="predicted"/>
<dbReference type="Proteomes" id="UP000054272">
    <property type="component" value="Unassembled WGS sequence"/>
</dbReference>
<evidence type="ECO:0000313" key="1">
    <source>
        <dbReference type="EMBL" id="KIR81441.1"/>
    </source>
</evidence>
<reference evidence="1 2" key="1">
    <citation type="submission" date="2015-01" db="EMBL/GenBank/DDBJ databases">
        <title>The Genome Sequence of Cryptococcus gattii EJB2.</title>
        <authorList>
            <consortium name="The Broad Institute Genomics Platform"/>
            <person name="Cuomo C."/>
            <person name="Litvintseva A."/>
            <person name="Chen Y."/>
            <person name="Heitman J."/>
            <person name="Sun S."/>
            <person name="Springer D."/>
            <person name="Dromer F."/>
            <person name="Young S."/>
            <person name="Zeng Q."/>
            <person name="Gargeya S."/>
            <person name="Abouelleil A."/>
            <person name="Alvarado L."/>
            <person name="Chapman S.B."/>
            <person name="Gainer-Dewar J."/>
            <person name="Goldberg J."/>
            <person name="Griggs A."/>
            <person name="Gujja S."/>
            <person name="Hansen M."/>
            <person name="Howarth C."/>
            <person name="Imamovic A."/>
            <person name="Larimer J."/>
            <person name="Murphy C."/>
            <person name="Naylor J."/>
            <person name="Pearson M."/>
            <person name="Priest M."/>
            <person name="Roberts A."/>
            <person name="Saif S."/>
            <person name="Shea T."/>
            <person name="Sykes S."/>
            <person name="Wortman J."/>
            <person name="Nusbaum C."/>
            <person name="Birren B."/>
        </authorList>
    </citation>
    <scope>NUCLEOTIDE SEQUENCE [LARGE SCALE GENOMIC DNA]</scope>
    <source>
        <strain evidence="1 2">EJB2</strain>
    </source>
</reference>
<evidence type="ECO:0000313" key="2">
    <source>
        <dbReference type="Proteomes" id="UP000054272"/>
    </source>
</evidence>
<accession>A0ABR5C0N2</accession>
<protein>
    <submittedName>
        <fullName evidence="1">Uncharacterized protein</fullName>
    </submittedName>
</protein>
<name>A0ABR5C0N2_9TREE</name>
<keyword evidence="2" id="KW-1185">Reference proteome</keyword>